<proteinExistence type="predicted"/>
<accession>A0A1H6BHX1</accession>
<feature type="domain" description="DUF5675" evidence="1">
    <location>
        <begin position="3"/>
        <end position="128"/>
    </location>
</feature>
<keyword evidence="3" id="KW-1185">Reference proteome</keyword>
<evidence type="ECO:0000259" key="1">
    <source>
        <dbReference type="Pfam" id="PF18925"/>
    </source>
</evidence>
<name>A0A1H6BHX1_9SPHI</name>
<evidence type="ECO:0000313" key="3">
    <source>
        <dbReference type="Proteomes" id="UP000236731"/>
    </source>
</evidence>
<reference evidence="3" key="1">
    <citation type="submission" date="2016-10" db="EMBL/GenBank/DDBJ databases">
        <authorList>
            <person name="Varghese N."/>
            <person name="Submissions S."/>
        </authorList>
    </citation>
    <scope>NUCLEOTIDE SEQUENCE [LARGE SCALE GENOMIC DNA]</scope>
    <source>
        <strain evidence="3">DSM 22361</strain>
    </source>
</reference>
<dbReference type="RefSeq" id="WP_200818826.1">
    <property type="nucleotide sequence ID" value="NZ_CP049246.1"/>
</dbReference>
<gene>
    <name evidence="2" type="ORF">SAMN05421877_110118</name>
</gene>
<dbReference type="EMBL" id="FNUT01000010">
    <property type="protein sequence ID" value="SEG60319.1"/>
    <property type="molecule type" value="Genomic_DNA"/>
</dbReference>
<evidence type="ECO:0000313" key="2">
    <source>
        <dbReference type="EMBL" id="SEG60319.1"/>
    </source>
</evidence>
<dbReference type="Pfam" id="PF18925">
    <property type="entry name" value="DUF5675"/>
    <property type="match status" value="1"/>
</dbReference>
<dbReference type="AlphaFoldDB" id="A0A1H6BHX1"/>
<dbReference type="InterPro" id="IPR043732">
    <property type="entry name" value="DUF5675"/>
</dbReference>
<organism evidence="2 3">
    <name type="scientific">Sphingobacterium lactis</name>
    <dbReference type="NCBI Taxonomy" id="797291"/>
    <lineage>
        <taxon>Bacteria</taxon>
        <taxon>Pseudomonadati</taxon>
        <taxon>Bacteroidota</taxon>
        <taxon>Sphingobacteriia</taxon>
        <taxon>Sphingobacteriales</taxon>
        <taxon>Sphingobacteriaceae</taxon>
        <taxon>Sphingobacterium</taxon>
    </lineage>
</organism>
<protein>
    <recommendedName>
        <fullName evidence="1">DUF5675 domain-containing protein</fullName>
    </recommendedName>
</protein>
<dbReference type="Proteomes" id="UP000236731">
    <property type="component" value="Unassembled WGS sequence"/>
</dbReference>
<sequence>MVTLIRIEEQINTTLSKLFIADEFMCYALEDRIRQQKVYGRTCIPEGVYPLRVNKTSKMAANYRSRFGKVHEGMVEIHQVPGFLGIFFHIGNSHKDTKGCPLLGARFSIKDNDFYVFDSRRTYLRVYPRLLEVAESPHGIIEVVNHIKRPQVFTAKI</sequence>